<comment type="catalytic activity">
    <reaction evidence="1 9">
        <text>1-(2-carboxyphenylamino)-1-deoxy-D-ribulose 5-phosphate + H(+) = (1S,2R)-1-C-(indol-3-yl)glycerol 3-phosphate + CO2 + H2O</text>
        <dbReference type="Rhea" id="RHEA:23476"/>
        <dbReference type="ChEBI" id="CHEBI:15377"/>
        <dbReference type="ChEBI" id="CHEBI:15378"/>
        <dbReference type="ChEBI" id="CHEBI:16526"/>
        <dbReference type="ChEBI" id="CHEBI:58613"/>
        <dbReference type="ChEBI" id="CHEBI:58866"/>
        <dbReference type="EC" id="4.1.1.48"/>
    </reaction>
</comment>
<dbReference type="NCBIfam" id="NF001377">
    <property type="entry name" value="PRK00278.2-4"/>
    <property type="match status" value="1"/>
</dbReference>
<dbReference type="InterPro" id="IPR013798">
    <property type="entry name" value="Indole-3-glycerol_P_synth_dom"/>
</dbReference>
<evidence type="ECO:0000313" key="11">
    <source>
        <dbReference type="EMBL" id="KRL84677.1"/>
    </source>
</evidence>
<evidence type="ECO:0000256" key="3">
    <source>
        <dbReference type="ARBA" id="ARBA00008737"/>
    </source>
</evidence>
<keyword evidence="5 9" id="KW-0210">Decarboxylase</keyword>
<feature type="domain" description="Indole-3-glycerol phosphate synthase" evidence="10">
    <location>
        <begin position="3"/>
        <end position="256"/>
    </location>
</feature>
<dbReference type="GO" id="GO:0000162">
    <property type="term" value="P:L-tryptophan biosynthetic process"/>
    <property type="evidence" value="ECO:0007669"/>
    <property type="project" value="UniProtKB-UniRule"/>
</dbReference>
<dbReference type="EMBL" id="AZFJ01000059">
    <property type="protein sequence ID" value="KRL84677.1"/>
    <property type="molecule type" value="Genomic_DNA"/>
</dbReference>
<keyword evidence="6 9" id="KW-0822">Tryptophan biosynthesis</keyword>
<keyword evidence="12" id="KW-1185">Reference proteome</keyword>
<organism evidence="11 12">
    <name type="scientific">Lacticaseibacillus pantheris DSM 15945 = JCM 12539 = NBRC 106106</name>
    <dbReference type="NCBI Taxonomy" id="1423783"/>
    <lineage>
        <taxon>Bacteria</taxon>
        <taxon>Bacillati</taxon>
        <taxon>Bacillota</taxon>
        <taxon>Bacilli</taxon>
        <taxon>Lactobacillales</taxon>
        <taxon>Lactobacillaceae</taxon>
        <taxon>Lacticaseibacillus</taxon>
    </lineage>
</organism>
<keyword evidence="8 9" id="KW-0456">Lyase</keyword>
<dbReference type="FunFam" id="3.20.20.70:FF:000024">
    <property type="entry name" value="Indole-3-glycerol phosphate synthase"/>
    <property type="match status" value="1"/>
</dbReference>
<dbReference type="InterPro" id="IPR045186">
    <property type="entry name" value="Indole-3-glycerol_P_synth"/>
</dbReference>
<dbReference type="PANTHER" id="PTHR22854:SF2">
    <property type="entry name" value="INDOLE-3-GLYCEROL-PHOSPHATE SYNTHASE"/>
    <property type="match status" value="1"/>
</dbReference>
<keyword evidence="7 9" id="KW-0057">Aromatic amino acid biosynthesis</keyword>
<comment type="similarity">
    <text evidence="3 9">Belongs to the TrpC family.</text>
</comment>
<dbReference type="CDD" id="cd00331">
    <property type="entry name" value="IGPS"/>
    <property type="match status" value="1"/>
</dbReference>
<dbReference type="EC" id="4.1.1.48" evidence="9"/>
<evidence type="ECO:0000256" key="1">
    <source>
        <dbReference type="ARBA" id="ARBA00001633"/>
    </source>
</evidence>
<evidence type="ECO:0000256" key="8">
    <source>
        <dbReference type="ARBA" id="ARBA00023239"/>
    </source>
</evidence>
<dbReference type="PATRIC" id="fig|1423783.4.peg.2039"/>
<dbReference type="PANTHER" id="PTHR22854">
    <property type="entry name" value="TRYPTOPHAN BIOSYNTHESIS PROTEIN"/>
    <property type="match status" value="1"/>
</dbReference>
<dbReference type="InterPro" id="IPR011060">
    <property type="entry name" value="RibuloseP-bd_barrel"/>
</dbReference>
<comment type="caution">
    <text evidence="11">The sequence shown here is derived from an EMBL/GenBank/DDBJ whole genome shotgun (WGS) entry which is preliminary data.</text>
</comment>
<evidence type="ECO:0000256" key="4">
    <source>
        <dbReference type="ARBA" id="ARBA00022605"/>
    </source>
</evidence>
<accession>A0A0R1U1F3</accession>
<evidence type="ECO:0000313" key="12">
    <source>
        <dbReference type="Proteomes" id="UP000051922"/>
    </source>
</evidence>
<dbReference type="OrthoDB" id="9804217at2"/>
<gene>
    <name evidence="9" type="primary">trpC</name>
    <name evidence="11" type="ORF">FC50_GL001990</name>
</gene>
<reference evidence="11 12" key="1">
    <citation type="journal article" date="2015" name="Genome Announc.">
        <title>Expanding the biotechnology potential of lactobacilli through comparative genomics of 213 strains and associated genera.</title>
        <authorList>
            <person name="Sun Z."/>
            <person name="Harris H.M."/>
            <person name="McCann A."/>
            <person name="Guo C."/>
            <person name="Argimon S."/>
            <person name="Zhang W."/>
            <person name="Yang X."/>
            <person name="Jeffery I.B."/>
            <person name="Cooney J.C."/>
            <person name="Kagawa T.F."/>
            <person name="Liu W."/>
            <person name="Song Y."/>
            <person name="Salvetti E."/>
            <person name="Wrobel A."/>
            <person name="Rasinkangas P."/>
            <person name="Parkhill J."/>
            <person name="Rea M.C."/>
            <person name="O'Sullivan O."/>
            <person name="Ritari J."/>
            <person name="Douillard F.P."/>
            <person name="Paul Ross R."/>
            <person name="Yang R."/>
            <person name="Briner A.E."/>
            <person name="Felis G.E."/>
            <person name="de Vos W.M."/>
            <person name="Barrangou R."/>
            <person name="Klaenhammer T.R."/>
            <person name="Caufield P.W."/>
            <person name="Cui Y."/>
            <person name="Zhang H."/>
            <person name="O'Toole P.W."/>
        </authorList>
    </citation>
    <scope>NUCLEOTIDE SEQUENCE [LARGE SCALE GENOMIC DNA]</scope>
    <source>
        <strain evidence="11 12">DSM 15945</strain>
    </source>
</reference>
<dbReference type="GO" id="GO:0004425">
    <property type="term" value="F:indole-3-glycerol-phosphate synthase activity"/>
    <property type="evidence" value="ECO:0007669"/>
    <property type="project" value="UniProtKB-UniRule"/>
</dbReference>
<evidence type="ECO:0000259" key="10">
    <source>
        <dbReference type="Pfam" id="PF00218"/>
    </source>
</evidence>
<dbReference type="HAMAP" id="MF_00134_A">
    <property type="entry name" value="IGPS_A"/>
    <property type="match status" value="1"/>
</dbReference>
<evidence type="ECO:0000256" key="5">
    <source>
        <dbReference type="ARBA" id="ARBA00022793"/>
    </source>
</evidence>
<name>A0A0R1U1F3_9LACO</name>
<proteinExistence type="inferred from homology"/>
<dbReference type="STRING" id="1423783.FC50_GL001990"/>
<evidence type="ECO:0000256" key="7">
    <source>
        <dbReference type="ARBA" id="ARBA00023141"/>
    </source>
</evidence>
<dbReference type="GO" id="GO:0004640">
    <property type="term" value="F:phosphoribosylanthranilate isomerase activity"/>
    <property type="evidence" value="ECO:0007669"/>
    <property type="project" value="TreeGrafter"/>
</dbReference>
<dbReference type="RefSeq" id="WP_056957093.1">
    <property type="nucleotide sequence ID" value="NZ_AZFJ01000059.1"/>
</dbReference>
<dbReference type="Proteomes" id="UP000051922">
    <property type="component" value="Unassembled WGS sequence"/>
</dbReference>
<dbReference type="AlphaFoldDB" id="A0A0R1U1F3"/>
<evidence type="ECO:0000256" key="9">
    <source>
        <dbReference type="HAMAP-Rule" id="MF_00134"/>
    </source>
</evidence>
<dbReference type="InterPro" id="IPR013785">
    <property type="entry name" value="Aldolase_TIM"/>
</dbReference>
<dbReference type="Gene3D" id="3.20.20.70">
    <property type="entry name" value="Aldolase class I"/>
    <property type="match status" value="1"/>
</dbReference>
<evidence type="ECO:0000256" key="2">
    <source>
        <dbReference type="ARBA" id="ARBA00004696"/>
    </source>
</evidence>
<keyword evidence="4 9" id="KW-0028">Amino-acid biosynthesis</keyword>
<comment type="pathway">
    <text evidence="2 9">Amino-acid biosynthesis; L-tryptophan biosynthesis; L-tryptophan from chorismate: step 4/5.</text>
</comment>
<sequence length="264" mass="28472">MILDELVAATQQRLAHNQARVPAATMHAQALAAPTTDPADVYQALRQPPLSIIAEVKAASPSKGTIAADFDPVATAQEYAAGGVNAISVLTEPTYFHGDINYLRTIRQAVTVPLLRKDFIIDDYMIDEAKVAGANLILLIVAILDDHQLRDYIHKAAALGLAVLVEAHDPHEIQRALQAGADIIGVNNRDLRDFTVDLHRSVALRPLVPRNIIFVSESGIRGPQDVDQLRTAGVDAILVGETLMRSPNKAATINALRGGEHDDN</sequence>
<dbReference type="SUPFAM" id="SSF51366">
    <property type="entry name" value="Ribulose-phoshate binding barrel"/>
    <property type="match status" value="1"/>
</dbReference>
<dbReference type="Pfam" id="PF00218">
    <property type="entry name" value="IGPS"/>
    <property type="match status" value="1"/>
</dbReference>
<protein>
    <recommendedName>
        <fullName evidence="9">Indole-3-glycerol phosphate synthase</fullName>
        <shortName evidence="9">IGPS</shortName>
        <ecNumber evidence="9">4.1.1.48</ecNumber>
    </recommendedName>
</protein>
<dbReference type="UniPathway" id="UPA00035">
    <property type="reaction ID" value="UER00043"/>
</dbReference>
<evidence type="ECO:0000256" key="6">
    <source>
        <dbReference type="ARBA" id="ARBA00022822"/>
    </source>
</evidence>
<dbReference type="HAMAP" id="MF_00134_B">
    <property type="entry name" value="IGPS_B"/>
    <property type="match status" value="1"/>
</dbReference>